<sequence>MKKYLIIFLLLFLAQDGWCFQGATFSGGSSVGAGGAAPVADYRCTDDTHDSANNAISRCEDFEGASDCGNDTGNAQNCRGNFTSTAPVVFTTAGLDDTYSASTDGSGGAANFYEGITEGATYAAFFKLKLVALPAAIQDVMNFNLAGTVKGSLKINADGTLRVSNGTINATTTGALSAGSTYYIWMYYNGGTGTDGISNVAFSTTTTKPTICTPGGTPCGDSNSAALDTGDANSTVARVLFGDGSTDTYNYTFDRIRVNTSDFGSDPP</sequence>
<reference evidence="1" key="1">
    <citation type="submission" date="2020-03" db="EMBL/GenBank/DDBJ databases">
        <title>The deep terrestrial virosphere.</title>
        <authorList>
            <person name="Holmfeldt K."/>
            <person name="Nilsson E."/>
            <person name="Simone D."/>
            <person name="Lopez-Fernandez M."/>
            <person name="Wu X."/>
            <person name="de Brujin I."/>
            <person name="Lundin D."/>
            <person name="Andersson A."/>
            <person name="Bertilsson S."/>
            <person name="Dopson M."/>
        </authorList>
    </citation>
    <scope>NUCLEOTIDE SEQUENCE</scope>
    <source>
        <strain evidence="1">TM448A00274</strain>
        <strain evidence="2">TM448B00451</strain>
    </source>
</reference>
<name>A0A6H1ZCW7_9ZZZZ</name>
<organism evidence="1">
    <name type="scientific">viral metagenome</name>
    <dbReference type="NCBI Taxonomy" id="1070528"/>
    <lineage>
        <taxon>unclassified sequences</taxon>
        <taxon>metagenomes</taxon>
        <taxon>organismal metagenomes</taxon>
    </lineage>
</organism>
<evidence type="ECO:0000313" key="2">
    <source>
        <dbReference type="EMBL" id="QJH95506.1"/>
    </source>
</evidence>
<dbReference type="AlphaFoldDB" id="A0A6H1ZCW7"/>
<proteinExistence type="predicted"/>
<protein>
    <submittedName>
        <fullName evidence="1">Uncharacterized protein</fullName>
    </submittedName>
</protein>
<dbReference type="EMBL" id="MT144621">
    <property type="protein sequence ID" value="QJH95506.1"/>
    <property type="molecule type" value="Genomic_DNA"/>
</dbReference>
<evidence type="ECO:0000313" key="1">
    <source>
        <dbReference type="EMBL" id="QJA45753.1"/>
    </source>
</evidence>
<dbReference type="EMBL" id="MT143996">
    <property type="protein sequence ID" value="QJA45753.1"/>
    <property type="molecule type" value="Genomic_DNA"/>
</dbReference>
<accession>A0A6H1ZCW7</accession>
<gene>
    <name evidence="1" type="ORF">TM448A00274_0037</name>
    <name evidence="2" type="ORF">TM448B00451_0030</name>
</gene>